<evidence type="ECO:0000259" key="16">
    <source>
        <dbReference type="PROSITE" id="PS50173"/>
    </source>
</evidence>
<evidence type="ECO:0000256" key="4">
    <source>
        <dbReference type="ARBA" id="ARBA00022634"/>
    </source>
</evidence>
<dbReference type="InterPro" id="IPR001357">
    <property type="entry name" value="BRCT_dom"/>
</dbReference>
<dbReference type="PANTHER" id="PTHR45990:SF1">
    <property type="entry name" value="DNA REPAIR PROTEIN REV1"/>
    <property type="match status" value="1"/>
</dbReference>
<dbReference type="Gene3D" id="3.30.1490.100">
    <property type="entry name" value="DNA polymerase, Y-family, little finger domain"/>
    <property type="match status" value="1"/>
</dbReference>
<name>A0ABQ8TG12_PERAM</name>
<evidence type="ECO:0000256" key="8">
    <source>
        <dbReference type="ARBA" id="ARBA00022763"/>
    </source>
</evidence>
<dbReference type="CDD" id="cd17719">
    <property type="entry name" value="BRCT_Rev1"/>
    <property type="match status" value="1"/>
</dbReference>
<dbReference type="EMBL" id="JAJSOF020000011">
    <property type="protein sequence ID" value="KAJ4444916.1"/>
    <property type="molecule type" value="Genomic_DNA"/>
</dbReference>
<dbReference type="PIRSF" id="PIRSF036573">
    <property type="entry name" value="REV1"/>
    <property type="match status" value="1"/>
</dbReference>
<keyword evidence="10 13" id="KW-0238">DNA-binding</keyword>
<proteinExistence type="inferred from homology"/>
<dbReference type="Proteomes" id="UP001148838">
    <property type="component" value="Unassembled WGS sequence"/>
</dbReference>
<comment type="similarity">
    <text evidence="2 13">Belongs to the DNA polymerase type-Y family.</text>
</comment>
<keyword evidence="5 13" id="KW-0808">Transferase</keyword>
<reference evidence="17 18" key="1">
    <citation type="journal article" date="2022" name="Allergy">
        <title>Genome assembly and annotation of Periplaneta americana reveal a comprehensive cockroach allergen profile.</title>
        <authorList>
            <person name="Wang L."/>
            <person name="Xiong Q."/>
            <person name="Saelim N."/>
            <person name="Wang L."/>
            <person name="Nong W."/>
            <person name="Wan A.T."/>
            <person name="Shi M."/>
            <person name="Liu X."/>
            <person name="Cao Q."/>
            <person name="Hui J.H.L."/>
            <person name="Sookrung N."/>
            <person name="Leung T.F."/>
            <person name="Tungtrongchitr A."/>
            <person name="Tsui S.K.W."/>
        </authorList>
    </citation>
    <scope>NUCLEOTIDE SEQUENCE [LARGE SCALE GENOMIC DNA]</scope>
    <source>
        <strain evidence="17">PWHHKU_190912</strain>
    </source>
</reference>
<evidence type="ECO:0000256" key="13">
    <source>
        <dbReference type="PIRNR" id="PIRNR036573"/>
    </source>
</evidence>
<dbReference type="Gene3D" id="6.10.250.1490">
    <property type="match status" value="1"/>
</dbReference>
<evidence type="ECO:0000256" key="5">
    <source>
        <dbReference type="ARBA" id="ARBA00022679"/>
    </source>
</evidence>
<dbReference type="InterPro" id="IPR036420">
    <property type="entry name" value="BRCT_dom_sf"/>
</dbReference>
<dbReference type="SMART" id="SM00292">
    <property type="entry name" value="BRCT"/>
    <property type="match status" value="1"/>
</dbReference>
<feature type="domain" description="UmuC" evidence="16">
    <location>
        <begin position="269"/>
        <end position="675"/>
    </location>
</feature>
<keyword evidence="7" id="KW-0479">Metal-binding</keyword>
<dbReference type="SUPFAM" id="SSF52113">
    <property type="entry name" value="BRCT domain"/>
    <property type="match status" value="1"/>
</dbReference>
<feature type="domain" description="BRCT" evidence="15">
    <location>
        <begin position="31"/>
        <end position="117"/>
    </location>
</feature>
<evidence type="ECO:0000256" key="1">
    <source>
        <dbReference type="ARBA" id="ARBA00004123"/>
    </source>
</evidence>
<evidence type="ECO:0000256" key="7">
    <source>
        <dbReference type="ARBA" id="ARBA00022723"/>
    </source>
</evidence>
<dbReference type="PROSITE" id="PS50172">
    <property type="entry name" value="BRCT"/>
    <property type="match status" value="1"/>
</dbReference>
<dbReference type="Gene3D" id="6.10.250.1630">
    <property type="match status" value="1"/>
</dbReference>
<accession>A0ABQ8TG12</accession>
<evidence type="ECO:0000256" key="2">
    <source>
        <dbReference type="ARBA" id="ARBA00010945"/>
    </source>
</evidence>
<feature type="region of interest" description="Disordered" evidence="14">
    <location>
        <begin position="889"/>
        <end position="911"/>
    </location>
</feature>
<evidence type="ECO:0000256" key="14">
    <source>
        <dbReference type="SAM" id="MobiDB-lite"/>
    </source>
</evidence>
<dbReference type="InterPro" id="IPR038401">
    <property type="entry name" value="Rev1_C_sf"/>
</dbReference>
<gene>
    <name evidence="17" type="ORF">ANN_06715</name>
</gene>
<evidence type="ECO:0000256" key="6">
    <source>
        <dbReference type="ARBA" id="ARBA00022695"/>
    </source>
</evidence>
<keyword evidence="8 13" id="KW-0227">DNA damage</keyword>
<keyword evidence="9" id="KW-0460">Magnesium</keyword>
<dbReference type="SUPFAM" id="SSF56672">
    <property type="entry name" value="DNA/RNA polymerases"/>
    <property type="match status" value="2"/>
</dbReference>
<dbReference type="InterPro" id="IPR031991">
    <property type="entry name" value="Rev1_C"/>
</dbReference>
<dbReference type="Gene3D" id="3.40.1170.60">
    <property type="match status" value="1"/>
</dbReference>
<evidence type="ECO:0000256" key="3">
    <source>
        <dbReference type="ARBA" id="ARBA00020399"/>
    </source>
</evidence>
<sequence>MEGGYMAAKVAKLQEQFSEDTEREGHEREKSDSRIFCGVSIFVNGYTVPSADMLKRIMMQHGGIYHHYQTEKTTHIIASNLPNCKMKLIRTLKIVKPDWIVDSVKEGRLLDYRQYLLYTPRAQTRLDFGQSEVSTCSEKQRKEAVEQDNVSIREEAGKNILSEQGKDVPSEEEKIGEHVSCPETFPMPQAAREDGKGKHLTARNATEPGFLSEFYNNSRLHHISTMGTLLKQYVTQLRGKNDGSFPGRLRLQKLKNDDRSQHIAANRVIMHIDMDCFFVSVGLKDRPHLRGLPVAVTHGRGNVTPLHQRKGVNRAFEANYYRQKLQDDSTPAELELNETDSMSEIASCSYEARKCGIKNGMFLGNALKLCPSLQTIPYDFEGYKQVSYCLYDTVAEFTLEIEAVSCDEMYVDCTSVLRDTSTSPMQFGAYLRQEIQISQEKKCHLKQHVQGAAHKAKAQQKNQLQQTLLTQPTSSNLSSNFYADLTRAFVAANIPWNAIENPVLRQFLQKYCKQNIPSESTLRKNCLDRIYNETLASIREDIGDSYIWVSVDETSDPMNRYIANMVVGKLSPDGPSIPHLVCVKELSKVNSQAIAYFVNKGLQSLYSEQKLMVLVCSSLCKDKTGCTASAGFGSNRLQARMATKKAKPNGQLYLEPSAVASYMLDIPVQDLPGVGRTLGFRLRGLGVHTCLDLKQYSQSHLQKEFGAKTGSALYQHCRGEDNRPLNFGHQRKSVSAEVNYGIRFTNQQEATIFLRQLAEEVSSRLKEVKMRGRCITLKLLVRAKEAPVETAKYLGHGVCDQVTRSSSLAVAVSDAESIAREVLFLTRQLSVKPDDMRGIGIQVTHLERESAATGMLDNFLLRPNLQGCAVKSHVKNVSQKEKHDIVTSMKTTESEKGKVNPDQPSCSTEQPVHMGNIDREVLAALPKDIRQEVLQAYQITESSTSMLPVKVTSENPPSVVEQEDVSLYSTMTVHEVRMLVPKWVSSENLPQPCDVNILADYLERQVANHNLDDISLVVRCLYSSSSSFTQVHSISNPRLLETVHCTRTQDFWGQSTALELKTSNCVASAWMLLKFIHMSNPRLLDAADSLAVQY</sequence>
<dbReference type="Pfam" id="PF14377">
    <property type="entry name" value="UBM"/>
    <property type="match status" value="1"/>
</dbReference>
<evidence type="ECO:0000259" key="15">
    <source>
        <dbReference type="PROSITE" id="PS50172"/>
    </source>
</evidence>
<evidence type="ECO:0000313" key="17">
    <source>
        <dbReference type="EMBL" id="KAJ4444916.1"/>
    </source>
</evidence>
<keyword evidence="4 13" id="KW-0237">DNA synthesis</keyword>
<dbReference type="Pfam" id="PF16727">
    <property type="entry name" value="REV1_C"/>
    <property type="match status" value="1"/>
</dbReference>
<organism evidence="17 18">
    <name type="scientific">Periplaneta americana</name>
    <name type="common">American cockroach</name>
    <name type="synonym">Blatta americana</name>
    <dbReference type="NCBI Taxonomy" id="6978"/>
    <lineage>
        <taxon>Eukaryota</taxon>
        <taxon>Metazoa</taxon>
        <taxon>Ecdysozoa</taxon>
        <taxon>Arthropoda</taxon>
        <taxon>Hexapoda</taxon>
        <taxon>Insecta</taxon>
        <taxon>Pterygota</taxon>
        <taxon>Neoptera</taxon>
        <taxon>Polyneoptera</taxon>
        <taxon>Dictyoptera</taxon>
        <taxon>Blattodea</taxon>
        <taxon>Blattoidea</taxon>
        <taxon>Blattidae</taxon>
        <taxon>Blattinae</taxon>
        <taxon>Periplaneta</taxon>
    </lineage>
</organism>
<dbReference type="SUPFAM" id="SSF100879">
    <property type="entry name" value="Lesion bypass DNA polymerase (Y-family), little finger domain"/>
    <property type="match status" value="1"/>
</dbReference>
<keyword evidence="18" id="KW-1185">Reference proteome</keyword>
<dbReference type="Pfam" id="PF00533">
    <property type="entry name" value="BRCT"/>
    <property type="match status" value="1"/>
</dbReference>
<dbReference type="PANTHER" id="PTHR45990">
    <property type="entry name" value="DNA REPAIR PROTEIN REV1"/>
    <property type="match status" value="1"/>
</dbReference>
<dbReference type="InterPro" id="IPR043128">
    <property type="entry name" value="Rev_trsase/Diguanyl_cyclase"/>
</dbReference>
<dbReference type="InterPro" id="IPR017961">
    <property type="entry name" value="DNA_pol_Y-fam_little_finger"/>
</dbReference>
<dbReference type="PROSITE" id="PS50173">
    <property type="entry name" value="UMUC"/>
    <property type="match status" value="1"/>
</dbReference>
<dbReference type="InterPro" id="IPR053848">
    <property type="entry name" value="IMS_HHH_1"/>
</dbReference>
<comment type="subcellular location">
    <subcellularLocation>
        <location evidence="1 13">Nucleus</location>
    </subcellularLocation>
</comment>
<evidence type="ECO:0000256" key="12">
    <source>
        <dbReference type="ARBA" id="ARBA00023242"/>
    </source>
</evidence>
<comment type="function">
    <text evidence="13">Deoxycytidyl transferase involved in DNA repair. Transfers a dCMP residue from dCTP to the 3'-end of a DNA primer in a template-dependent reaction. May assist in the first step in the bypass of abasic lesions by the insertion of a nucleotide opposite the lesion. Required for normal induction of mutations by physical and chemical agents.</text>
</comment>
<dbReference type="InterPro" id="IPR001126">
    <property type="entry name" value="UmuC"/>
</dbReference>
<dbReference type="Gene3D" id="1.20.58.1280">
    <property type="entry name" value="DNA repair protein Rev1, C-terminal domain"/>
    <property type="match status" value="1"/>
</dbReference>
<keyword evidence="11 13" id="KW-0234">DNA repair</keyword>
<keyword evidence="12 13" id="KW-0539">Nucleus</keyword>
<dbReference type="InterPro" id="IPR043502">
    <property type="entry name" value="DNA/RNA_pol_sf"/>
</dbReference>
<dbReference type="EC" id="2.7.7.-" evidence="13"/>
<comment type="caution">
    <text evidence="17">The sequence shown here is derived from an EMBL/GenBank/DDBJ whole genome shotgun (WGS) entry which is preliminary data.</text>
</comment>
<dbReference type="Gene3D" id="3.30.70.270">
    <property type="match status" value="3"/>
</dbReference>
<dbReference type="Gene3D" id="1.10.150.20">
    <property type="entry name" value="5' to 3' exonuclease, C-terminal subdomain"/>
    <property type="match status" value="1"/>
</dbReference>
<evidence type="ECO:0000256" key="10">
    <source>
        <dbReference type="ARBA" id="ARBA00023125"/>
    </source>
</evidence>
<dbReference type="InterPro" id="IPR012112">
    <property type="entry name" value="REV1"/>
</dbReference>
<evidence type="ECO:0000256" key="9">
    <source>
        <dbReference type="ARBA" id="ARBA00022842"/>
    </source>
</evidence>
<keyword evidence="6 13" id="KW-0548">Nucleotidyltransferase</keyword>
<dbReference type="Pfam" id="PF00817">
    <property type="entry name" value="IMS"/>
    <property type="match status" value="1"/>
</dbReference>
<dbReference type="Pfam" id="PF21999">
    <property type="entry name" value="IMS_HHH_1"/>
    <property type="match status" value="1"/>
</dbReference>
<evidence type="ECO:0000256" key="11">
    <source>
        <dbReference type="ARBA" id="ARBA00023204"/>
    </source>
</evidence>
<dbReference type="InterPro" id="IPR025527">
    <property type="entry name" value="HUWE1/Rev1_UBM"/>
</dbReference>
<dbReference type="InterPro" id="IPR036775">
    <property type="entry name" value="DNA_pol_Y-fam_lit_finger_sf"/>
</dbReference>
<dbReference type="Pfam" id="PF11799">
    <property type="entry name" value="IMS_C"/>
    <property type="match status" value="1"/>
</dbReference>
<protein>
    <recommendedName>
        <fullName evidence="3 13">DNA repair protein REV1</fullName>
        <ecNumber evidence="13">2.7.7.-</ecNumber>
    </recommendedName>
</protein>
<evidence type="ECO:0000313" key="18">
    <source>
        <dbReference type="Proteomes" id="UP001148838"/>
    </source>
</evidence>
<dbReference type="Gene3D" id="3.40.50.10190">
    <property type="entry name" value="BRCT domain"/>
    <property type="match status" value="1"/>
</dbReference>